<evidence type="ECO:0000256" key="1">
    <source>
        <dbReference type="SAM" id="MobiDB-lite"/>
    </source>
</evidence>
<dbReference type="AlphaFoldDB" id="A0A931NFY4"/>
<dbReference type="EMBL" id="JAEDAK010000003">
    <property type="protein sequence ID" value="MBH9576586.1"/>
    <property type="molecule type" value="Genomic_DNA"/>
</dbReference>
<accession>A0A931NFY4</accession>
<dbReference type="RefSeq" id="WP_198110193.1">
    <property type="nucleotide sequence ID" value="NZ_JAEDAK010000003.1"/>
</dbReference>
<reference evidence="2" key="1">
    <citation type="submission" date="2020-12" db="EMBL/GenBank/DDBJ databases">
        <title>The genome sequence of Inhella sp. 1Y17.</title>
        <authorList>
            <person name="Liu Y."/>
        </authorList>
    </citation>
    <scope>NUCLEOTIDE SEQUENCE</scope>
    <source>
        <strain evidence="2">1Y17</strain>
    </source>
</reference>
<name>A0A931NFY4_9BURK</name>
<feature type="region of interest" description="Disordered" evidence="1">
    <location>
        <begin position="90"/>
        <end position="116"/>
    </location>
</feature>
<sequence length="116" mass="12536">MNRLLLLLLALLLPLQFSWALLGPYCGDEHEGATTHALHAEPGDQYHHAQLQVDDADDPGASLDCSHCHGHLTPLPPAEAQAPQVRLSMPWLEDGSAATPARAGPRPERPQWTALA</sequence>
<keyword evidence="3" id="KW-1185">Reference proteome</keyword>
<gene>
    <name evidence="2" type="ORF">I7X39_06690</name>
</gene>
<protein>
    <submittedName>
        <fullName evidence="2">Cobalt-zinc-cadmium resistance protein</fullName>
    </submittedName>
</protein>
<dbReference type="Proteomes" id="UP000613266">
    <property type="component" value="Unassembled WGS sequence"/>
</dbReference>
<evidence type="ECO:0000313" key="2">
    <source>
        <dbReference type="EMBL" id="MBH9576586.1"/>
    </source>
</evidence>
<comment type="caution">
    <text evidence="2">The sequence shown here is derived from an EMBL/GenBank/DDBJ whole genome shotgun (WGS) entry which is preliminary data.</text>
</comment>
<evidence type="ECO:0000313" key="3">
    <source>
        <dbReference type="Proteomes" id="UP000613266"/>
    </source>
</evidence>
<proteinExistence type="predicted"/>
<organism evidence="2 3">
    <name type="scientific">Inhella proteolytica</name>
    <dbReference type="NCBI Taxonomy" id="2795029"/>
    <lineage>
        <taxon>Bacteria</taxon>
        <taxon>Pseudomonadati</taxon>
        <taxon>Pseudomonadota</taxon>
        <taxon>Betaproteobacteria</taxon>
        <taxon>Burkholderiales</taxon>
        <taxon>Sphaerotilaceae</taxon>
        <taxon>Inhella</taxon>
    </lineage>
</organism>